<reference evidence="2" key="1">
    <citation type="submission" date="2020-08" db="EMBL/GenBank/DDBJ databases">
        <title>Genome sequencing and assembly of the red palm weevil Rhynchophorus ferrugineus.</title>
        <authorList>
            <person name="Dias G.B."/>
            <person name="Bergman C.M."/>
            <person name="Manee M."/>
        </authorList>
    </citation>
    <scope>NUCLEOTIDE SEQUENCE</scope>
    <source>
        <strain evidence="2">AA-2017</strain>
        <tissue evidence="2">Whole larva</tissue>
    </source>
</reference>
<feature type="non-terminal residue" evidence="2">
    <location>
        <position position="49"/>
    </location>
</feature>
<dbReference type="EMBL" id="JAACXV010013094">
    <property type="protein sequence ID" value="KAF7274090.1"/>
    <property type="molecule type" value="Genomic_DNA"/>
</dbReference>
<evidence type="ECO:0000313" key="3">
    <source>
        <dbReference type="Proteomes" id="UP000625711"/>
    </source>
</evidence>
<feature type="compositionally biased region" description="Basic and acidic residues" evidence="1">
    <location>
        <begin position="40"/>
        <end position="49"/>
    </location>
</feature>
<proteinExistence type="predicted"/>
<dbReference type="AlphaFoldDB" id="A0A834IA30"/>
<name>A0A834IA30_RHYFE</name>
<dbReference type="Proteomes" id="UP000625711">
    <property type="component" value="Unassembled WGS sequence"/>
</dbReference>
<keyword evidence="3" id="KW-1185">Reference proteome</keyword>
<accession>A0A834IA30</accession>
<gene>
    <name evidence="2" type="ORF">GWI33_013229</name>
</gene>
<sequence length="49" mass="5834">METNFVADGFSITRHCRPLFSLKNPDIEKQERRPRRRPRHAEIDTVRGV</sequence>
<evidence type="ECO:0000313" key="2">
    <source>
        <dbReference type="EMBL" id="KAF7274090.1"/>
    </source>
</evidence>
<evidence type="ECO:0000256" key="1">
    <source>
        <dbReference type="SAM" id="MobiDB-lite"/>
    </source>
</evidence>
<feature type="region of interest" description="Disordered" evidence="1">
    <location>
        <begin position="25"/>
        <end position="49"/>
    </location>
</feature>
<organism evidence="2 3">
    <name type="scientific">Rhynchophorus ferrugineus</name>
    <name type="common">Red palm weevil</name>
    <name type="synonym">Curculio ferrugineus</name>
    <dbReference type="NCBI Taxonomy" id="354439"/>
    <lineage>
        <taxon>Eukaryota</taxon>
        <taxon>Metazoa</taxon>
        <taxon>Ecdysozoa</taxon>
        <taxon>Arthropoda</taxon>
        <taxon>Hexapoda</taxon>
        <taxon>Insecta</taxon>
        <taxon>Pterygota</taxon>
        <taxon>Neoptera</taxon>
        <taxon>Endopterygota</taxon>
        <taxon>Coleoptera</taxon>
        <taxon>Polyphaga</taxon>
        <taxon>Cucujiformia</taxon>
        <taxon>Curculionidae</taxon>
        <taxon>Dryophthorinae</taxon>
        <taxon>Rhynchophorus</taxon>
    </lineage>
</organism>
<protein>
    <submittedName>
        <fullName evidence="2">Uncharacterized protein</fullName>
    </submittedName>
</protein>
<comment type="caution">
    <text evidence="2">The sequence shown here is derived from an EMBL/GenBank/DDBJ whole genome shotgun (WGS) entry which is preliminary data.</text>
</comment>